<dbReference type="EMBL" id="CP024785">
    <property type="protein sequence ID" value="AUB42063.1"/>
    <property type="molecule type" value="Genomic_DNA"/>
</dbReference>
<organism evidence="1 2">
    <name type="scientific">Nostoc flagelliforme CCNUN1</name>
    <dbReference type="NCBI Taxonomy" id="2038116"/>
    <lineage>
        <taxon>Bacteria</taxon>
        <taxon>Bacillati</taxon>
        <taxon>Cyanobacteriota</taxon>
        <taxon>Cyanophyceae</taxon>
        <taxon>Nostocales</taxon>
        <taxon>Nostocaceae</taxon>
        <taxon>Nostoc</taxon>
    </lineage>
</organism>
<dbReference type="OrthoDB" id="517999at2"/>
<accession>A0A2K8T398</accession>
<dbReference type="AlphaFoldDB" id="A0A2K8T398"/>
<gene>
    <name evidence="1" type="ORF">COO91_08162</name>
</gene>
<dbReference type="RefSeq" id="WP_100902229.1">
    <property type="nucleotide sequence ID" value="NZ_CAWNNC010000001.1"/>
</dbReference>
<reference evidence="1 2" key="1">
    <citation type="submission" date="2017-11" db="EMBL/GenBank/DDBJ databases">
        <title>Complete genome of a free-living desiccation-tolerant cyanobacterium and its photosynthetic adaptation to extreme terrestrial habitat.</title>
        <authorList>
            <person name="Shang J."/>
        </authorList>
    </citation>
    <scope>NUCLEOTIDE SEQUENCE [LARGE SCALE GENOMIC DNA]</scope>
    <source>
        <strain evidence="1 2">CCNUN1</strain>
    </source>
</reference>
<protein>
    <submittedName>
        <fullName evidence="1">Uncharacterized protein</fullName>
    </submittedName>
</protein>
<dbReference type="Proteomes" id="UP000232003">
    <property type="component" value="Chromosome"/>
</dbReference>
<proteinExistence type="predicted"/>
<evidence type="ECO:0000313" key="2">
    <source>
        <dbReference type="Proteomes" id="UP000232003"/>
    </source>
</evidence>
<sequence>MNFNPFIKGISAATATIICSYVGTQYLGKNIMYAISGAIVGTGITTFITERIARQIEVNQILLGQSQPTSWRGCANDYAQGKLLPIPTNCKGCKYYHGISYNGVTLNCAHHPQGSFGDQCLDWQGFQEPIQLGSTERIVNILFQPNEDEPTGHVTIFRCLGDWHEEELTKPYEEATSVVSIASPLACPITSDLKMDKYCEKSGFIRTSIGMKKKILSREDLVET</sequence>
<dbReference type="KEGG" id="nfl:COO91_08162"/>
<keyword evidence="2" id="KW-1185">Reference proteome</keyword>
<evidence type="ECO:0000313" key="1">
    <source>
        <dbReference type="EMBL" id="AUB42063.1"/>
    </source>
</evidence>
<name>A0A2K8T398_9NOSO</name>